<name>A0ABV6K6S8_9BACI</name>
<evidence type="ECO:0000313" key="2">
    <source>
        <dbReference type="Proteomes" id="UP001589838"/>
    </source>
</evidence>
<reference evidence="1 2" key="1">
    <citation type="submission" date="2024-09" db="EMBL/GenBank/DDBJ databases">
        <authorList>
            <person name="Sun Q."/>
            <person name="Mori K."/>
        </authorList>
    </citation>
    <scope>NUCLEOTIDE SEQUENCE [LARGE SCALE GENOMIC DNA]</scope>
    <source>
        <strain evidence="1 2">NCAIM B.02610</strain>
    </source>
</reference>
<protein>
    <recommendedName>
        <fullName evidence="3">N-acetyltransferase domain-containing protein</fullName>
    </recommendedName>
</protein>
<accession>A0ABV6K6S8</accession>
<organism evidence="1 2">
    <name type="scientific">Halalkalibacter kiskunsagensis</name>
    <dbReference type="NCBI Taxonomy" id="1548599"/>
    <lineage>
        <taxon>Bacteria</taxon>
        <taxon>Bacillati</taxon>
        <taxon>Bacillota</taxon>
        <taxon>Bacilli</taxon>
        <taxon>Bacillales</taxon>
        <taxon>Bacillaceae</taxon>
        <taxon>Halalkalibacter</taxon>
    </lineage>
</organism>
<sequence length="193" mass="22513">MYVYVDNSNKKAEFMTLWSQIAREKKYPITELRANSEAFIIKNKEGLSIGTIEFIRCDKDVSNSSDLINITNEKRIEENLEHSYQIRKIGLKSEFTNTKVLYDLLKLAITYAKKNGVKYYVTYLEKKHYHLLTEKYKLRIERLGENSFLAKSECVPVLIDIEDTIYNTRGYPLHIKSIALVVQGTKKVKSLFV</sequence>
<gene>
    <name evidence="1" type="ORF">ACFFHM_00120</name>
</gene>
<dbReference type="EMBL" id="JBHLUX010000001">
    <property type="protein sequence ID" value="MFC0469008.1"/>
    <property type="molecule type" value="Genomic_DNA"/>
</dbReference>
<keyword evidence="2" id="KW-1185">Reference proteome</keyword>
<proteinExistence type="predicted"/>
<evidence type="ECO:0000313" key="1">
    <source>
        <dbReference type="EMBL" id="MFC0469008.1"/>
    </source>
</evidence>
<evidence type="ECO:0008006" key="3">
    <source>
        <dbReference type="Google" id="ProtNLM"/>
    </source>
</evidence>
<dbReference type="RefSeq" id="WP_335963311.1">
    <property type="nucleotide sequence ID" value="NZ_JAXBLX010000046.1"/>
</dbReference>
<comment type="caution">
    <text evidence="1">The sequence shown here is derived from an EMBL/GenBank/DDBJ whole genome shotgun (WGS) entry which is preliminary data.</text>
</comment>
<dbReference type="Proteomes" id="UP001589838">
    <property type="component" value="Unassembled WGS sequence"/>
</dbReference>